<dbReference type="GO" id="GO:0009252">
    <property type="term" value="P:peptidoglycan biosynthetic process"/>
    <property type="evidence" value="ECO:0007669"/>
    <property type="project" value="UniProtKB-KW"/>
</dbReference>
<evidence type="ECO:0000256" key="15">
    <source>
        <dbReference type="SAM" id="Phobius"/>
    </source>
</evidence>
<dbReference type="Gene3D" id="3.40.710.10">
    <property type="entry name" value="DD-peptidase/beta-lactamase superfamily"/>
    <property type="match status" value="1"/>
</dbReference>
<feature type="compositionally biased region" description="Low complexity" evidence="14">
    <location>
        <begin position="698"/>
        <end position="723"/>
    </location>
</feature>
<dbReference type="SUPFAM" id="SSF56601">
    <property type="entry name" value="beta-lactamase/transpeptidase-like"/>
    <property type="match status" value="1"/>
</dbReference>
<evidence type="ECO:0000256" key="5">
    <source>
        <dbReference type="ARBA" id="ARBA00022676"/>
    </source>
</evidence>
<dbReference type="InterPro" id="IPR036950">
    <property type="entry name" value="PBP_transglycosylase"/>
</dbReference>
<evidence type="ECO:0000256" key="3">
    <source>
        <dbReference type="ARBA" id="ARBA00022645"/>
    </source>
</evidence>
<dbReference type="Gene3D" id="1.10.3810.10">
    <property type="entry name" value="Biosynthetic peptidoglycan transglycosylase-like"/>
    <property type="match status" value="1"/>
</dbReference>
<evidence type="ECO:0000256" key="9">
    <source>
        <dbReference type="ARBA" id="ARBA00022984"/>
    </source>
</evidence>
<sequence length="780" mass="81080">MGQENTGRANPGPGKDKPTNRSSGEASSPLSGNRTAHRDPNQSLFRRHPVLTTLAVLAIIFIVIPVIIVGIMYQRQDIPTPESMSTNQISEIYAQDDSTLMGRIVPPEGNRNIIKIDDVPVHVRNAVLAAEDRTFYSNQGFDPIGIARAALGQVTGESSAGGGSTITQQYVKNTMVGDEVSYERKAKEILTSAKMTSKWSKDQILEGYLNTIYFGRGAYGIDAAAQAYFNKPVSALTVSEGALLAGTIQSPSALDPFANRPAAEQRWNYVLDGMVDMGALPADERKGAQFPAIVEDAAPLQQNVGHESNGPIRRQVLAELANSGISEDMVNTRGLRVITTIDPEVQNNVIDSVEEVMSYQPEANRAAAVSMDPKSGAVRGYYGGNEAEGWDYANAPLQTGSTFKIFALAAALDQGIPLSQQISSAPVTSGNITITNSEGMSCGTCSVATALEKSLNTSFIRLQTMLENGPQDTADMAHKAGIAKKIPGLPDETLTEGGEPPFEGVVLGQYPVRVLDMATGLSTFANEGMYHKPHFVKKVIAADGEVLLDNSEMEGEQRVNKDVANNLISAMEPIAGASRNHALAGGRASAAKSGTAQLLDTGNNKDAWFIGATPSLSTAVWMGTDENVPLYSGGSGGSMFGAMDPADIWKSIMDSSLAGTEYESFPDPGYIGGQAGAPGDSGSSSGTGQGTGGGQSYTGGQDYGYTDSQPSQQAPAQGGQQAPTGGGTGGGGGGGAPAQDPAQNFQDQVNDFLDGLGVEGGEGGGGGGEAPAEPAPPGGG</sequence>
<keyword evidence="6" id="KW-0808">Transferase</keyword>
<keyword evidence="7" id="KW-0378">Hydrolase</keyword>
<evidence type="ECO:0000259" key="17">
    <source>
        <dbReference type="Pfam" id="PF00912"/>
    </source>
</evidence>
<organism evidence="18 19">
    <name type="scientific">Dietzia timorensis</name>
    <dbReference type="NCBI Taxonomy" id="499555"/>
    <lineage>
        <taxon>Bacteria</taxon>
        <taxon>Bacillati</taxon>
        <taxon>Actinomycetota</taxon>
        <taxon>Actinomycetes</taxon>
        <taxon>Mycobacteriales</taxon>
        <taxon>Dietziaceae</taxon>
        <taxon>Dietzia</taxon>
    </lineage>
</organism>
<dbReference type="SUPFAM" id="SSF53955">
    <property type="entry name" value="Lysozyme-like"/>
    <property type="match status" value="1"/>
</dbReference>
<dbReference type="GO" id="GO:0008658">
    <property type="term" value="F:penicillin binding"/>
    <property type="evidence" value="ECO:0007669"/>
    <property type="project" value="InterPro"/>
</dbReference>
<evidence type="ECO:0000256" key="12">
    <source>
        <dbReference type="ARBA" id="ARBA00034000"/>
    </source>
</evidence>
<dbReference type="EMBL" id="DYXM01000027">
    <property type="protein sequence ID" value="HJE89620.1"/>
    <property type="molecule type" value="Genomic_DNA"/>
</dbReference>
<evidence type="ECO:0000256" key="10">
    <source>
        <dbReference type="ARBA" id="ARBA00023268"/>
    </source>
</evidence>
<dbReference type="AlphaFoldDB" id="A0A921F1G4"/>
<name>A0A921F1G4_9ACTN</name>
<evidence type="ECO:0000256" key="6">
    <source>
        <dbReference type="ARBA" id="ARBA00022679"/>
    </source>
</evidence>
<dbReference type="InterPro" id="IPR001264">
    <property type="entry name" value="Glyco_trans_51"/>
</dbReference>
<keyword evidence="15" id="KW-0472">Membrane</keyword>
<dbReference type="InterPro" id="IPR001460">
    <property type="entry name" value="PCN-bd_Tpept"/>
</dbReference>
<feature type="domain" description="Glycosyl transferase family 51" evidence="17">
    <location>
        <begin position="103"/>
        <end position="274"/>
    </location>
</feature>
<evidence type="ECO:0000256" key="2">
    <source>
        <dbReference type="ARBA" id="ARBA00007739"/>
    </source>
</evidence>
<dbReference type="InterPro" id="IPR012338">
    <property type="entry name" value="Beta-lactam/transpept-like"/>
</dbReference>
<keyword evidence="4" id="KW-0645">Protease</keyword>
<dbReference type="FunFam" id="1.10.3810.10:FF:000001">
    <property type="entry name" value="Penicillin-binding protein 1A"/>
    <property type="match status" value="1"/>
</dbReference>
<protein>
    <submittedName>
        <fullName evidence="18">Penicillin-binding protein</fullName>
    </submittedName>
</protein>
<dbReference type="GO" id="GO:0030288">
    <property type="term" value="C:outer membrane-bounded periplasmic space"/>
    <property type="evidence" value="ECO:0007669"/>
    <property type="project" value="TreeGrafter"/>
</dbReference>
<feature type="region of interest" description="Disordered" evidence="14">
    <location>
        <begin position="664"/>
        <end position="780"/>
    </location>
</feature>
<dbReference type="GO" id="GO:0071555">
    <property type="term" value="P:cell wall organization"/>
    <property type="evidence" value="ECO:0007669"/>
    <property type="project" value="UniProtKB-KW"/>
</dbReference>
<evidence type="ECO:0000259" key="16">
    <source>
        <dbReference type="Pfam" id="PF00905"/>
    </source>
</evidence>
<dbReference type="GO" id="GO:0006508">
    <property type="term" value="P:proteolysis"/>
    <property type="evidence" value="ECO:0007669"/>
    <property type="project" value="UniProtKB-KW"/>
</dbReference>
<comment type="catalytic activity">
    <reaction evidence="13">
        <text>[GlcNAc-(1-&gt;4)-Mur2Ac(oyl-L-Ala-gamma-D-Glu-L-Lys-D-Ala-D-Ala)](n)-di-trans,octa-cis-undecaprenyl diphosphate + beta-D-GlcNAc-(1-&gt;4)-Mur2Ac(oyl-L-Ala-gamma-D-Glu-L-Lys-D-Ala-D-Ala)-di-trans,octa-cis-undecaprenyl diphosphate = [GlcNAc-(1-&gt;4)-Mur2Ac(oyl-L-Ala-gamma-D-Glu-L-Lys-D-Ala-D-Ala)](n+1)-di-trans,octa-cis-undecaprenyl diphosphate + di-trans,octa-cis-undecaprenyl diphosphate + H(+)</text>
        <dbReference type="Rhea" id="RHEA:23708"/>
        <dbReference type="Rhea" id="RHEA-COMP:9602"/>
        <dbReference type="Rhea" id="RHEA-COMP:9603"/>
        <dbReference type="ChEBI" id="CHEBI:15378"/>
        <dbReference type="ChEBI" id="CHEBI:58405"/>
        <dbReference type="ChEBI" id="CHEBI:60033"/>
        <dbReference type="ChEBI" id="CHEBI:78435"/>
        <dbReference type="EC" id="2.4.99.28"/>
    </reaction>
</comment>
<dbReference type="Pfam" id="PF00905">
    <property type="entry name" value="Transpeptidase"/>
    <property type="match status" value="1"/>
</dbReference>
<evidence type="ECO:0000256" key="11">
    <source>
        <dbReference type="ARBA" id="ARBA00023316"/>
    </source>
</evidence>
<keyword evidence="11" id="KW-0961">Cell wall biogenesis/degradation</keyword>
<dbReference type="GO" id="GO:0009002">
    <property type="term" value="F:serine-type D-Ala-D-Ala carboxypeptidase activity"/>
    <property type="evidence" value="ECO:0007669"/>
    <property type="project" value="UniProtKB-EC"/>
</dbReference>
<feature type="region of interest" description="Disordered" evidence="14">
    <location>
        <begin position="1"/>
        <end position="41"/>
    </location>
</feature>
<dbReference type="PANTHER" id="PTHR32282">
    <property type="entry name" value="BINDING PROTEIN TRANSPEPTIDASE, PUTATIVE-RELATED"/>
    <property type="match status" value="1"/>
</dbReference>
<reference evidence="18" key="2">
    <citation type="submission" date="2021-09" db="EMBL/GenBank/DDBJ databases">
        <authorList>
            <person name="Gilroy R."/>
        </authorList>
    </citation>
    <scope>NUCLEOTIDE SEQUENCE</scope>
    <source>
        <strain evidence="18">ChiGjej1B1-18357</strain>
    </source>
</reference>
<evidence type="ECO:0000256" key="8">
    <source>
        <dbReference type="ARBA" id="ARBA00022960"/>
    </source>
</evidence>
<reference evidence="18" key="1">
    <citation type="journal article" date="2021" name="PeerJ">
        <title>Extensive microbial diversity within the chicken gut microbiome revealed by metagenomics and culture.</title>
        <authorList>
            <person name="Gilroy R."/>
            <person name="Ravi A."/>
            <person name="Getino M."/>
            <person name="Pursley I."/>
            <person name="Horton D.L."/>
            <person name="Alikhan N.F."/>
            <person name="Baker D."/>
            <person name="Gharbi K."/>
            <person name="Hall N."/>
            <person name="Watson M."/>
            <person name="Adriaenssens E.M."/>
            <person name="Foster-Nyarko E."/>
            <person name="Jarju S."/>
            <person name="Secka A."/>
            <person name="Antonio M."/>
            <person name="Oren A."/>
            <person name="Chaudhuri R.R."/>
            <person name="La Ragione R."/>
            <person name="Hildebrand F."/>
            <person name="Pallen M.J."/>
        </authorList>
    </citation>
    <scope>NUCLEOTIDE SEQUENCE</scope>
    <source>
        <strain evidence="18">ChiGjej1B1-18357</strain>
    </source>
</reference>
<feature type="domain" description="Penicillin-binding protein transpeptidase" evidence="16">
    <location>
        <begin position="367"/>
        <end position="622"/>
    </location>
</feature>
<dbReference type="Proteomes" id="UP000776650">
    <property type="component" value="Unassembled WGS sequence"/>
</dbReference>
<evidence type="ECO:0000313" key="19">
    <source>
        <dbReference type="Proteomes" id="UP000776650"/>
    </source>
</evidence>
<evidence type="ECO:0000256" key="1">
    <source>
        <dbReference type="ARBA" id="ARBA00007090"/>
    </source>
</evidence>
<keyword evidence="5" id="KW-0328">Glycosyltransferase</keyword>
<evidence type="ECO:0000256" key="7">
    <source>
        <dbReference type="ARBA" id="ARBA00022801"/>
    </source>
</evidence>
<dbReference type="RefSeq" id="WP_303910393.1">
    <property type="nucleotide sequence ID" value="NZ_DYXM01000027.1"/>
</dbReference>
<accession>A0A921F1G4</accession>
<feature type="compositionally biased region" description="Polar residues" evidence="14">
    <location>
        <begin position="20"/>
        <end position="34"/>
    </location>
</feature>
<keyword evidence="15" id="KW-1133">Transmembrane helix</keyword>
<keyword evidence="3" id="KW-0121">Carboxypeptidase</keyword>
<dbReference type="InterPro" id="IPR023346">
    <property type="entry name" value="Lysozyme-like_dom_sf"/>
</dbReference>
<dbReference type="PANTHER" id="PTHR32282:SF34">
    <property type="entry name" value="PENICILLIN-BINDING PROTEIN 1A"/>
    <property type="match status" value="1"/>
</dbReference>
<comment type="similarity">
    <text evidence="1">In the C-terminal section; belongs to the transpeptidase family.</text>
</comment>
<keyword evidence="8" id="KW-0133">Cell shape</keyword>
<comment type="similarity">
    <text evidence="2">In the N-terminal section; belongs to the glycosyltransferase 51 family.</text>
</comment>
<dbReference type="GO" id="GO:0008955">
    <property type="term" value="F:peptidoglycan glycosyltransferase activity"/>
    <property type="evidence" value="ECO:0007669"/>
    <property type="project" value="UniProtKB-EC"/>
</dbReference>
<keyword evidence="9" id="KW-0573">Peptidoglycan synthesis</keyword>
<keyword evidence="10" id="KW-0511">Multifunctional enzyme</keyword>
<gene>
    <name evidence="18" type="ORF">K8V11_01245</name>
</gene>
<feature type="compositionally biased region" description="Gly residues" evidence="14">
    <location>
        <begin position="724"/>
        <end position="736"/>
    </location>
</feature>
<evidence type="ECO:0000313" key="18">
    <source>
        <dbReference type="EMBL" id="HJE89620.1"/>
    </source>
</evidence>
<evidence type="ECO:0000256" key="4">
    <source>
        <dbReference type="ARBA" id="ARBA00022670"/>
    </source>
</evidence>
<feature type="compositionally biased region" description="Gly residues" evidence="14">
    <location>
        <begin position="685"/>
        <end position="697"/>
    </location>
</feature>
<evidence type="ECO:0000256" key="13">
    <source>
        <dbReference type="ARBA" id="ARBA00049902"/>
    </source>
</evidence>
<proteinExistence type="inferred from homology"/>
<comment type="catalytic activity">
    <reaction evidence="12">
        <text>Preferential cleavage: (Ac)2-L-Lys-D-Ala-|-D-Ala. Also transpeptidation of peptidyl-alanyl moieties that are N-acyl substituents of D-alanine.</text>
        <dbReference type="EC" id="3.4.16.4"/>
    </reaction>
</comment>
<feature type="compositionally biased region" description="Gly residues" evidence="14">
    <location>
        <begin position="757"/>
        <end position="769"/>
    </location>
</feature>
<keyword evidence="15" id="KW-0812">Transmembrane</keyword>
<feature type="transmembrane region" description="Helical" evidence="15">
    <location>
        <begin position="50"/>
        <end position="73"/>
    </location>
</feature>
<dbReference type="InterPro" id="IPR050396">
    <property type="entry name" value="Glycosyltr_51/Transpeptidase"/>
</dbReference>
<dbReference type="GO" id="GO:0008360">
    <property type="term" value="P:regulation of cell shape"/>
    <property type="evidence" value="ECO:0007669"/>
    <property type="project" value="UniProtKB-KW"/>
</dbReference>
<comment type="caution">
    <text evidence="18">The sequence shown here is derived from an EMBL/GenBank/DDBJ whole genome shotgun (WGS) entry which is preliminary data.</text>
</comment>
<dbReference type="Pfam" id="PF00912">
    <property type="entry name" value="Transgly"/>
    <property type="match status" value="1"/>
</dbReference>
<evidence type="ECO:0000256" key="14">
    <source>
        <dbReference type="SAM" id="MobiDB-lite"/>
    </source>
</evidence>